<dbReference type="Gene3D" id="3.30.70.270">
    <property type="match status" value="1"/>
</dbReference>
<sequence>MTALVAVAPKVGVAAVASPTRTLELDSHSSSEANPSKSSPPPVSVQHMVLPFLCSSNSKSDTETPERHVSPIPHDVVLTRWRSRGASRSSSPTISTLEILTAPILPVPSTVVAPSFEFPLAPVVAPPEICRRRAIFIQLGKDIHVGRLYRTHPGGPCRALTIRKSVRRLPSRRLELRYTSHHLDRFTFGSSLGHSSPDRSLSGHSISGLYGVARPVSVECLPHYLPCTHRRHPSRQLGILFRSHLLDHLDSVEDDIDVDELADIEANAMAVEVAVDRDVEARIDADIGMGVDFRINVKDEVGEEVESDGKSTIEVRVDVVIRIDIPDGMLIPNAVEHLEQNMHITRSVMTPEAIEELVNRRVEEALAAYETGEDIETGQRELEARSLIASRERANLLEQVVSLERSNARLQGTMMIERARANRFLRRMIFIESELRKIRRELMKLMAEVYCLRNKIQKMESEIWNLTAKNNDLASYNQRFQELTMLRTKMVPREEDRVEKFIRGTDRIFVSTTFSTLLDIIPDTLDVSYAVELVDDGSFRMFIDCRELNKLTVKNRYPLSRIDDLFDQLQRLKVHSKIDMRSGYHQLRFREEDILKKAFRTGYGHYELQVMSFGLTNAPTIFIDLMNRVCKPYLDKFMNVLIDDILIYSKSEEEHAEHLKLILELLKKEELYAKFPKCEFWLSKANVVADALSRKERIKPLRVRSLVMTIDLDLPKRILNAQDEARKEENYGTKDSCSMIKNLEPRTDGTLCLRNMS</sequence>
<dbReference type="SUPFAM" id="SSF56672">
    <property type="entry name" value="DNA/RNA polymerases"/>
    <property type="match status" value="1"/>
</dbReference>
<name>A0A6L2KR86_TANCI</name>
<evidence type="ECO:0000259" key="3">
    <source>
        <dbReference type="Pfam" id="PF00078"/>
    </source>
</evidence>
<dbReference type="Pfam" id="PF00078">
    <property type="entry name" value="RVT_1"/>
    <property type="match status" value="1"/>
</dbReference>
<dbReference type="InterPro" id="IPR005162">
    <property type="entry name" value="Retrotrans_gag_dom"/>
</dbReference>
<dbReference type="InterPro" id="IPR043128">
    <property type="entry name" value="Rev_trsase/Diguanyl_cyclase"/>
</dbReference>
<evidence type="ECO:0000259" key="4">
    <source>
        <dbReference type="Pfam" id="PF03732"/>
    </source>
</evidence>
<protein>
    <submittedName>
        <fullName evidence="5">Putative reverse transcriptase domain-containing protein</fullName>
    </submittedName>
</protein>
<evidence type="ECO:0000256" key="2">
    <source>
        <dbReference type="SAM" id="MobiDB-lite"/>
    </source>
</evidence>
<dbReference type="InterPro" id="IPR000477">
    <property type="entry name" value="RT_dom"/>
</dbReference>
<dbReference type="PANTHER" id="PTHR24559">
    <property type="entry name" value="TRANSPOSON TY3-I GAG-POL POLYPROTEIN"/>
    <property type="match status" value="1"/>
</dbReference>
<evidence type="ECO:0000256" key="1">
    <source>
        <dbReference type="SAM" id="Coils"/>
    </source>
</evidence>
<keyword evidence="1" id="KW-0175">Coiled coil</keyword>
<keyword evidence="5" id="KW-0695">RNA-directed DNA polymerase</keyword>
<dbReference type="InterPro" id="IPR053134">
    <property type="entry name" value="RNA-dir_DNA_polymerase"/>
</dbReference>
<dbReference type="EMBL" id="BKCJ010002870">
    <property type="protein sequence ID" value="GEU51459.1"/>
    <property type="molecule type" value="Genomic_DNA"/>
</dbReference>
<feature type="region of interest" description="Disordered" evidence="2">
    <location>
        <begin position="22"/>
        <end position="43"/>
    </location>
</feature>
<comment type="caution">
    <text evidence="5">The sequence shown here is derived from an EMBL/GenBank/DDBJ whole genome shotgun (WGS) entry which is preliminary data.</text>
</comment>
<organism evidence="5">
    <name type="scientific">Tanacetum cinerariifolium</name>
    <name type="common">Dalmatian daisy</name>
    <name type="synonym">Chrysanthemum cinerariifolium</name>
    <dbReference type="NCBI Taxonomy" id="118510"/>
    <lineage>
        <taxon>Eukaryota</taxon>
        <taxon>Viridiplantae</taxon>
        <taxon>Streptophyta</taxon>
        <taxon>Embryophyta</taxon>
        <taxon>Tracheophyta</taxon>
        <taxon>Spermatophyta</taxon>
        <taxon>Magnoliopsida</taxon>
        <taxon>eudicotyledons</taxon>
        <taxon>Gunneridae</taxon>
        <taxon>Pentapetalae</taxon>
        <taxon>asterids</taxon>
        <taxon>campanulids</taxon>
        <taxon>Asterales</taxon>
        <taxon>Asteraceae</taxon>
        <taxon>Asteroideae</taxon>
        <taxon>Anthemideae</taxon>
        <taxon>Anthemidinae</taxon>
        <taxon>Tanacetum</taxon>
    </lineage>
</organism>
<dbReference type="PANTHER" id="PTHR24559:SF427">
    <property type="entry name" value="RNA-DIRECTED DNA POLYMERASE"/>
    <property type="match status" value="1"/>
</dbReference>
<dbReference type="Gene3D" id="3.10.10.10">
    <property type="entry name" value="HIV Type 1 Reverse Transcriptase, subunit A, domain 1"/>
    <property type="match status" value="1"/>
</dbReference>
<dbReference type="AlphaFoldDB" id="A0A6L2KR86"/>
<dbReference type="CDD" id="cd01647">
    <property type="entry name" value="RT_LTR"/>
    <property type="match status" value="1"/>
</dbReference>
<keyword evidence="5" id="KW-0808">Transferase</keyword>
<reference evidence="5" key="1">
    <citation type="journal article" date="2019" name="Sci. Rep.">
        <title>Draft genome of Tanacetum cinerariifolium, the natural source of mosquito coil.</title>
        <authorList>
            <person name="Yamashiro T."/>
            <person name="Shiraishi A."/>
            <person name="Satake H."/>
            <person name="Nakayama K."/>
        </authorList>
    </citation>
    <scope>NUCLEOTIDE SEQUENCE</scope>
</reference>
<dbReference type="Pfam" id="PF03732">
    <property type="entry name" value="Retrotrans_gag"/>
    <property type="match status" value="1"/>
</dbReference>
<feature type="coiled-coil region" evidence="1">
    <location>
        <begin position="393"/>
        <end position="462"/>
    </location>
</feature>
<proteinExistence type="predicted"/>
<evidence type="ECO:0000313" key="5">
    <source>
        <dbReference type="EMBL" id="GEU51459.1"/>
    </source>
</evidence>
<feature type="domain" description="Retrotransposon gag" evidence="4">
    <location>
        <begin position="440"/>
        <end position="504"/>
    </location>
</feature>
<dbReference type="GO" id="GO:0003964">
    <property type="term" value="F:RNA-directed DNA polymerase activity"/>
    <property type="evidence" value="ECO:0007669"/>
    <property type="project" value="UniProtKB-KW"/>
</dbReference>
<dbReference type="InterPro" id="IPR043502">
    <property type="entry name" value="DNA/RNA_pol_sf"/>
</dbReference>
<feature type="domain" description="Reverse transcriptase" evidence="3">
    <location>
        <begin position="536"/>
        <end position="682"/>
    </location>
</feature>
<gene>
    <name evidence="5" type="ORF">Tci_023437</name>
</gene>
<keyword evidence="5" id="KW-0548">Nucleotidyltransferase</keyword>
<accession>A0A6L2KR86</accession>